<evidence type="ECO:0000313" key="1">
    <source>
        <dbReference type="EMBL" id="MBK1662822.1"/>
    </source>
</evidence>
<reference evidence="1 2" key="1">
    <citation type="journal article" date="2020" name="Microorganisms">
        <title>Osmotic Adaptation and Compatible Solute Biosynthesis of Phototrophic Bacteria as Revealed from Genome Analyses.</title>
        <authorList>
            <person name="Imhoff J.F."/>
            <person name="Rahn T."/>
            <person name="Kunzel S."/>
            <person name="Keller A."/>
            <person name="Neulinger S.C."/>
        </authorList>
    </citation>
    <scope>NUCLEOTIDE SEQUENCE [LARGE SCALE GENOMIC DNA]</scope>
    <source>
        <strain evidence="1 2">DSM 15382</strain>
    </source>
</reference>
<accession>A0ABS1D9S4</accession>
<comment type="caution">
    <text evidence="1">The sequence shown here is derived from an EMBL/GenBank/DDBJ whole genome shotgun (WGS) entry which is preliminary data.</text>
</comment>
<dbReference type="RefSeq" id="WP_207191912.1">
    <property type="nucleotide sequence ID" value="NZ_NRSG01000789.1"/>
</dbReference>
<keyword evidence="2" id="KW-1185">Reference proteome</keyword>
<dbReference type="EMBL" id="NRSG01000789">
    <property type="protein sequence ID" value="MBK1662822.1"/>
    <property type="molecule type" value="Genomic_DNA"/>
</dbReference>
<name>A0ABS1D9S4_9PROT</name>
<evidence type="ECO:0000313" key="2">
    <source>
        <dbReference type="Proteomes" id="UP000697995"/>
    </source>
</evidence>
<gene>
    <name evidence="1" type="ORF">CKO45_32155</name>
</gene>
<proteinExistence type="predicted"/>
<sequence length="110" mass="11239">MLLLGNVARVERWDLLVPEAALGRLFDRLLGAAHGLAAGLGGTRAWQVGGRIAQPDLASLGMLATGVDRVPPLRLAAAALLHDLPATAGEAGLPLGGARQVRLLLGDLPG</sequence>
<organism evidence="1 2">
    <name type="scientific">Paracraurococcus ruber</name>
    <dbReference type="NCBI Taxonomy" id="77675"/>
    <lineage>
        <taxon>Bacteria</taxon>
        <taxon>Pseudomonadati</taxon>
        <taxon>Pseudomonadota</taxon>
        <taxon>Alphaproteobacteria</taxon>
        <taxon>Acetobacterales</taxon>
        <taxon>Roseomonadaceae</taxon>
        <taxon>Paracraurococcus</taxon>
    </lineage>
</organism>
<protein>
    <submittedName>
        <fullName evidence="1">Uncharacterized protein</fullName>
    </submittedName>
</protein>
<feature type="non-terminal residue" evidence="1">
    <location>
        <position position="110"/>
    </location>
</feature>
<dbReference type="Proteomes" id="UP000697995">
    <property type="component" value="Unassembled WGS sequence"/>
</dbReference>